<dbReference type="AlphaFoldDB" id="A0A9W7LSD2"/>
<evidence type="ECO:0000256" key="1">
    <source>
        <dbReference type="SAM" id="SignalP"/>
    </source>
</evidence>
<protein>
    <recommendedName>
        <fullName evidence="2">RNase H type-1 domain-containing protein</fullName>
    </recommendedName>
</protein>
<sequence length="228" mass="25479">MKRLWVACVSALLWSLWLARNERIFRGKRLTSDEICFLVKLRSYYWIKVGVEGELMSEAAWWTCPSSQALSVAGKKERRGVFWQPPVTGVLKFNVDGAARGKPGPAGFGGVMRDGESRIMGLFSGPLGVMDSNEAEVRAIAFALSLVVGGSWRTQCVIIEFDSQVALSWVTRSAKRPWRLWEVFMAIDQAQQAAYELQFCYVPREANGFADVLAKEGVDRLSLFVACL</sequence>
<accession>A0A9W7LSD2</accession>
<evidence type="ECO:0000313" key="4">
    <source>
        <dbReference type="Proteomes" id="UP001165190"/>
    </source>
</evidence>
<dbReference type="CDD" id="cd06222">
    <property type="entry name" value="RNase_H_like"/>
    <property type="match status" value="1"/>
</dbReference>
<gene>
    <name evidence="3" type="ORF">HRI_001231000</name>
</gene>
<feature type="signal peptide" evidence="1">
    <location>
        <begin position="1"/>
        <end position="19"/>
    </location>
</feature>
<dbReference type="Proteomes" id="UP001165190">
    <property type="component" value="Unassembled WGS sequence"/>
</dbReference>
<dbReference type="SUPFAM" id="SSF53098">
    <property type="entry name" value="Ribonuclease H-like"/>
    <property type="match status" value="1"/>
</dbReference>
<evidence type="ECO:0000313" key="3">
    <source>
        <dbReference type="EMBL" id="GMI75617.1"/>
    </source>
</evidence>
<dbReference type="GO" id="GO:0004523">
    <property type="term" value="F:RNA-DNA hybrid ribonuclease activity"/>
    <property type="evidence" value="ECO:0007669"/>
    <property type="project" value="InterPro"/>
</dbReference>
<dbReference type="PANTHER" id="PTHR33033">
    <property type="entry name" value="POLYNUCLEOTIDYL TRANSFERASE, RIBONUCLEASE H-LIKE SUPERFAMILY PROTEIN-RELATED"/>
    <property type="match status" value="1"/>
</dbReference>
<dbReference type="OrthoDB" id="929445at2759"/>
<dbReference type="InterPro" id="IPR002156">
    <property type="entry name" value="RNaseH_domain"/>
</dbReference>
<dbReference type="InterPro" id="IPR044730">
    <property type="entry name" value="RNase_H-like_dom_plant"/>
</dbReference>
<reference evidence="3" key="1">
    <citation type="submission" date="2023-05" db="EMBL/GenBank/DDBJ databases">
        <title>Genome and transcriptome analyses reveal genes involved in the formation of fine ridges on petal epidermal cells in Hibiscus trionum.</title>
        <authorList>
            <person name="Koshimizu S."/>
            <person name="Masuda S."/>
            <person name="Ishii T."/>
            <person name="Shirasu K."/>
            <person name="Hoshino A."/>
            <person name="Arita M."/>
        </authorList>
    </citation>
    <scope>NUCLEOTIDE SEQUENCE</scope>
    <source>
        <strain evidence="3">Hamamatsu line</strain>
    </source>
</reference>
<dbReference type="InterPro" id="IPR036397">
    <property type="entry name" value="RNaseH_sf"/>
</dbReference>
<feature type="domain" description="RNase H type-1" evidence="2">
    <location>
        <begin position="87"/>
        <end position="219"/>
    </location>
</feature>
<dbReference type="InterPro" id="IPR012337">
    <property type="entry name" value="RNaseH-like_sf"/>
</dbReference>
<keyword evidence="4" id="KW-1185">Reference proteome</keyword>
<dbReference type="EMBL" id="BSYR01000011">
    <property type="protein sequence ID" value="GMI75617.1"/>
    <property type="molecule type" value="Genomic_DNA"/>
</dbReference>
<dbReference type="Gene3D" id="3.30.420.10">
    <property type="entry name" value="Ribonuclease H-like superfamily/Ribonuclease H"/>
    <property type="match status" value="1"/>
</dbReference>
<dbReference type="GO" id="GO:0003676">
    <property type="term" value="F:nucleic acid binding"/>
    <property type="evidence" value="ECO:0007669"/>
    <property type="project" value="InterPro"/>
</dbReference>
<dbReference type="PANTHER" id="PTHR33033:SF69">
    <property type="entry name" value="POLYNUCLEOTIDYL TRANSFERASE, RIBONUCLEASE H FOLD"/>
    <property type="match status" value="1"/>
</dbReference>
<feature type="chain" id="PRO_5040865414" description="RNase H type-1 domain-containing protein" evidence="1">
    <location>
        <begin position="20"/>
        <end position="228"/>
    </location>
</feature>
<name>A0A9W7LSD2_HIBTR</name>
<comment type="caution">
    <text evidence="3">The sequence shown here is derived from an EMBL/GenBank/DDBJ whole genome shotgun (WGS) entry which is preliminary data.</text>
</comment>
<dbReference type="PROSITE" id="PS50879">
    <property type="entry name" value="RNASE_H_1"/>
    <property type="match status" value="1"/>
</dbReference>
<keyword evidence="1" id="KW-0732">Signal</keyword>
<evidence type="ECO:0000259" key="2">
    <source>
        <dbReference type="PROSITE" id="PS50879"/>
    </source>
</evidence>
<dbReference type="Pfam" id="PF13456">
    <property type="entry name" value="RVT_3"/>
    <property type="match status" value="1"/>
</dbReference>
<proteinExistence type="predicted"/>
<organism evidence="3 4">
    <name type="scientific">Hibiscus trionum</name>
    <name type="common">Flower of an hour</name>
    <dbReference type="NCBI Taxonomy" id="183268"/>
    <lineage>
        <taxon>Eukaryota</taxon>
        <taxon>Viridiplantae</taxon>
        <taxon>Streptophyta</taxon>
        <taxon>Embryophyta</taxon>
        <taxon>Tracheophyta</taxon>
        <taxon>Spermatophyta</taxon>
        <taxon>Magnoliopsida</taxon>
        <taxon>eudicotyledons</taxon>
        <taxon>Gunneridae</taxon>
        <taxon>Pentapetalae</taxon>
        <taxon>rosids</taxon>
        <taxon>malvids</taxon>
        <taxon>Malvales</taxon>
        <taxon>Malvaceae</taxon>
        <taxon>Malvoideae</taxon>
        <taxon>Hibiscus</taxon>
    </lineage>
</organism>